<evidence type="ECO:0000313" key="2">
    <source>
        <dbReference type="EMBL" id="MCO5784442.1"/>
    </source>
</evidence>
<dbReference type="CDD" id="cd18776">
    <property type="entry name" value="AfaD-like"/>
    <property type="match status" value="1"/>
</dbReference>
<sequence length="149" mass="16313">MRFATGQLVAWGLLTALLLAMLPVRAETVRVVLQMTRHTVAGPVRAGTVLGRGEIRSSVTHSGYALWLDNETDGDRPGCYRLTGKTKRAHVVRVCLSGDGWYAGAISPEQRWVYPGSDKQASFILVSSVDQTIPADTYVIQVKGDLRQE</sequence>
<dbReference type="Pfam" id="PF05775">
    <property type="entry name" value="AfaD"/>
    <property type="match status" value="1"/>
</dbReference>
<dbReference type="Gene3D" id="2.60.40.1570">
    <property type="entry name" value="Dr adhesin"/>
    <property type="match status" value="1"/>
</dbReference>
<keyword evidence="1" id="KW-0732">Signal</keyword>
<name>A0ABT1BEZ6_9ENTR</name>
<accession>A0ABT1BEZ6</accession>
<dbReference type="InterPro" id="IPR037028">
    <property type="entry name" value="Dr_adhesin_sf"/>
</dbReference>
<dbReference type="EMBL" id="JAJJVQ010000015">
    <property type="protein sequence ID" value="MCO5784442.1"/>
    <property type="molecule type" value="Genomic_DNA"/>
</dbReference>
<dbReference type="InterPro" id="IPR008966">
    <property type="entry name" value="Adhesion_dom_sf"/>
</dbReference>
<keyword evidence="3" id="KW-1185">Reference proteome</keyword>
<dbReference type="InterPro" id="IPR008394">
    <property type="entry name" value="AfaD"/>
</dbReference>
<evidence type="ECO:0000313" key="3">
    <source>
        <dbReference type="Proteomes" id="UP001139290"/>
    </source>
</evidence>
<protein>
    <submittedName>
        <fullName evidence="2">Uncharacterized protein</fullName>
    </submittedName>
</protein>
<comment type="caution">
    <text evidence="2">The sequence shown here is derived from an EMBL/GenBank/DDBJ whole genome shotgun (WGS) entry which is preliminary data.</text>
</comment>
<proteinExistence type="predicted"/>
<dbReference type="RefSeq" id="WP_252839066.1">
    <property type="nucleotide sequence ID" value="NZ_JAJJVQ010000015.1"/>
</dbReference>
<evidence type="ECO:0000256" key="1">
    <source>
        <dbReference type="ARBA" id="ARBA00022729"/>
    </source>
</evidence>
<dbReference type="SUPFAM" id="SSF49401">
    <property type="entry name" value="Bacterial adhesins"/>
    <property type="match status" value="1"/>
</dbReference>
<gene>
    <name evidence="2" type="ORF">LOD26_24540</name>
</gene>
<organism evidence="2 3">
    <name type="scientific">Citrobacter meridianamericanus</name>
    <dbReference type="NCBI Taxonomy" id="2894201"/>
    <lineage>
        <taxon>Bacteria</taxon>
        <taxon>Pseudomonadati</taxon>
        <taxon>Pseudomonadota</taxon>
        <taxon>Gammaproteobacteria</taxon>
        <taxon>Enterobacterales</taxon>
        <taxon>Enterobacteriaceae</taxon>
        <taxon>Citrobacter</taxon>
    </lineage>
</organism>
<reference evidence="2" key="1">
    <citation type="submission" date="2021-11" db="EMBL/GenBank/DDBJ databases">
        <title>Citrobacter meridianamericanus sp. nov. isolated from soil.</title>
        <authorList>
            <person name="Furlan J.P.R."/>
            <person name="Stehling E.G."/>
        </authorList>
    </citation>
    <scope>NUCLEOTIDE SEQUENCE</scope>
    <source>
        <strain evidence="2">BR102</strain>
    </source>
</reference>
<dbReference type="Proteomes" id="UP001139290">
    <property type="component" value="Unassembled WGS sequence"/>
</dbReference>